<comment type="caution">
    <text evidence="1">The sequence shown here is derived from an EMBL/GenBank/DDBJ whole genome shotgun (WGS) entry which is preliminary data.</text>
</comment>
<dbReference type="EMBL" id="CAAALY010072836">
    <property type="protein sequence ID" value="VEL25292.1"/>
    <property type="molecule type" value="Genomic_DNA"/>
</dbReference>
<gene>
    <name evidence="1" type="ORF">PXEA_LOCUS18732</name>
</gene>
<protein>
    <submittedName>
        <fullName evidence="1">Uncharacterized protein</fullName>
    </submittedName>
</protein>
<name>A0A448X194_9PLAT</name>
<dbReference type="AlphaFoldDB" id="A0A448X194"/>
<organism evidence="1 2">
    <name type="scientific">Protopolystoma xenopodis</name>
    <dbReference type="NCBI Taxonomy" id="117903"/>
    <lineage>
        <taxon>Eukaryota</taxon>
        <taxon>Metazoa</taxon>
        <taxon>Spiralia</taxon>
        <taxon>Lophotrochozoa</taxon>
        <taxon>Platyhelminthes</taxon>
        <taxon>Monogenea</taxon>
        <taxon>Polyopisthocotylea</taxon>
        <taxon>Polystomatidea</taxon>
        <taxon>Polystomatidae</taxon>
        <taxon>Protopolystoma</taxon>
    </lineage>
</organism>
<dbReference type="Proteomes" id="UP000784294">
    <property type="component" value="Unassembled WGS sequence"/>
</dbReference>
<reference evidence="1" key="1">
    <citation type="submission" date="2018-11" db="EMBL/GenBank/DDBJ databases">
        <authorList>
            <consortium name="Pathogen Informatics"/>
        </authorList>
    </citation>
    <scope>NUCLEOTIDE SEQUENCE</scope>
</reference>
<sequence length="98" mass="11187">MQNACEVELRCSLVRLFPLLEGMAGLYVHLCRVSEVAGSSRSFNRPILHMRQVRSLSSCLLLMVIKVGNEELHQSSSLYHTHAHMHTSIDEHTRKIDM</sequence>
<evidence type="ECO:0000313" key="1">
    <source>
        <dbReference type="EMBL" id="VEL25292.1"/>
    </source>
</evidence>
<evidence type="ECO:0000313" key="2">
    <source>
        <dbReference type="Proteomes" id="UP000784294"/>
    </source>
</evidence>
<proteinExistence type="predicted"/>
<accession>A0A448X194</accession>
<keyword evidence="2" id="KW-1185">Reference proteome</keyword>